<sequence>MRFALAADPQTLDPLFAHVDANSVEQQVARLAFEPFIDVDERGRAIPILLDRIPTAANGGISRDGRTIVYHLRRGVRWSDGAPVDAHDVVWTLHAILDDRNPVRSRAGYDRVARVEAVDPHTVRVTLKNAWAPAVATLFSYGVAPQYVLPAHLLEKEPSLATSAFGAHPVGNGPYRLVSWSRGERLIYEPNPTYWRGAPRASRLDLRVVPDPNTNFTLMRSGELDWNLFSPAQRETLGAPGGIAFRTVPLTLIAGIAINTAHAPLDDARVRRAIAAAIDRGAISRKITFGRYPVVDTAQPLGSWARDPSVHEPAFDPAAADRLLDAAGWRRGADGMRAKRGVALALTYVQFPESQTGVRVATLVQSELKARGMNVTIKSLSNAQLFLPKSQGGTLATGAFDLAYVPWPMGADPDDSFLLTCAGSGNVMRWCDPAVDALEARALVAPDRAERKLLYAQIERRVADAVPIVYLFNPSYSYAYRTTLRNFSPNAFNPTWNAYAWSR</sequence>
<dbReference type="SUPFAM" id="SSF53850">
    <property type="entry name" value="Periplasmic binding protein-like II"/>
    <property type="match status" value="1"/>
</dbReference>
<keyword evidence="6" id="KW-1185">Reference proteome</keyword>
<dbReference type="AlphaFoldDB" id="A0AAN1XZ33"/>
<dbReference type="GO" id="GO:0042597">
    <property type="term" value="C:periplasmic space"/>
    <property type="evidence" value="ECO:0007669"/>
    <property type="project" value="UniProtKB-ARBA"/>
</dbReference>
<evidence type="ECO:0000256" key="3">
    <source>
        <dbReference type="ARBA" id="ARBA00022729"/>
    </source>
</evidence>
<protein>
    <submittedName>
        <fullName evidence="5">Peptide-binding protein</fullName>
    </submittedName>
</protein>
<dbReference type="PIRSF" id="PIRSF002741">
    <property type="entry name" value="MppA"/>
    <property type="match status" value="1"/>
</dbReference>
<keyword evidence="2" id="KW-0813">Transport</keyword>
<dbReference type="KEGG" id="vab:WPS_33180"/>
<evidence type="ECO:0000313" key="5">
    <source>
        <dbReference type="EMBL" id="BDE08042.1"/>
    </source>
</evidence>
<dbReference type="Proteomes" id="UP001317532">
    <property type="component" value="Chromosome"/>
</dbReference>
<dbReference type="InterPro" id="IPR039424">
    <property type="entry name" value="SBP_5"/>
</dbReference>
<keyword evidence="3" id="KW-0732">Signal</keyword>
<dbReference type="InterPro" id="IPR030678">
    <property type="entry name" value="Peptide/Ni-bd"/>
</dbReference>
<gene>
    <name evidence="5" type="ORF">WPS_33180</name>
</gene>
<name>A0AAN1XZ33_UNVUL</name>
<dbReference type="PANTHER" id="PTHR30290:SF9">
    <property type="entry name" value="OLIGOPEPTIDE-BINDING PROTEIN APPA"/>
    <property type="match status" value="1"/>
</dbReference>
<organism evidence="5 6">
    <name type="scientific">Vulcanimicrobium alpinum</name>
    <dbReference type="NCBI Taxonomy" id="3016050"/>
    <lineage>
        <taxon>Bacteria</taxon>
        <taxon>Bacillati</taxon>
        <taxon>Vulcanimicrobiota</taxon>
        <taxon>Vulcanimicrobiia</taxon>
        <taxon>Vulcanimicrobiales</taxon>
        <taxon>Vulcanimicrobiaceae</taxon>
        <taxon>Vulcanimicrobium</taxon>
    </lineage>
</organism>
<feature type="domain" description="Solute-binding protein family 5" evidence="4">
    <location>
        <begin position="60"/>
        <end position="426"/>
    </location>
</feature>
<dbReference type="Pfam" id="PF00496">
    <property type="entry name" value="SBP_bac_5"/>
    <property type="match status" value="1"/>
</dbReference>
<comment type="similarity">
    <text evidence="1">Belongs to the bacterial solute-binding protein 5 family.</text>
</comment>
<dbReference type="GO" id="GO:0015833">
    <property type="term" value="P:peptide transport"/>
    <property type="evidence" value="ECO:0007669"/>
    <property type="project" value="TreeGrafter"/>
</dbReference>
<dbReference type="InterPro" id="IPR000914">
    <property type="entry name" value="SBP_5_dom"/>
</dbReference>
<dbReference type="EMBL" id="AP025523">
    <property type="protein sequence ID" value="BDE08042.1"/>
    <property type="molecule type" value="Genomic_DNA"/>
</dbReference>
<reference evidence="5 6" key="1">
    <citation type="journal article" date="2022" name="ISME Commun">
        <title>Vulcanimicrobium alpinus gen. nov. sp. nov., the first cultivated representative of the candidate phylum 'Eremiobacterota', is a metabolically versatile aerobic anoxygenic phototroph.</title>
        <authorList>
            <person name="Yabe S."/>
            <person name="Muto K."/>
            <person name="Abe K."/>
            <person name="Yokota A."/>
            <person name="Staudigel H."/>
            <person name="Tebo B.M."/>
        </authorList>
    </citation>
    <scope>NUCLEOTIDE SEQUENCE [LARGE SCALE GENOMIC DNA]</scope>
    <source>
        <strain evidence="5 6">WC8-2</strain>
    </source>
</reference>
<evidence type="ECO:0000259" key="4">
    <source>
        <dbReference type="Pfam" id="PF00496"/>
    </source>
</evidence>
<evidence type="ECO:0000313" key="6">
    <source>
        <dbReference type="Proteomes" id="UP001317532"/>
    </source>
</evidence>
<dbReference type="CDD" id="cd08513">
    <property type="entry name" value="PBP2_thermophilic_Hb8_like"/>
    <property type="match status" value="1"/>
</dbReference>
<dbReference type="PANTHER" id="PTHR30290">
    <property type="entry name" value="PERIPLASMIC BINDING COMPONENT OF ABC TRANSPORTER"/>
    <property type="match status" value="1"/>
</dbReference>
<dbReference type="Gene3D" id="3.10.105.10">
    <property type="entry name" value="Dipeptide-binding Protein, Domain 3"/>
    <property type="match status" value="1"/>
</dbReference>
<dbReference type="GO" id="GO:0043190">
    <property type="term" value="C:ATP-binding cassette (ABC) transporter complex"/>
    <property type="evidence" value="ECO:0007669"/>
    <property type="project" value="InterPro"/>
</dbReference>
<dbReference type="GO" id="GO:1904680">
    <property type="term" value="F:peptide transmembrane transporter activity"/>
    <property type="evidence" value="ECO:0007669"/>
    <property type="project" value="TreeGrafter"/>
</dbReference>
<evidence type="ECO:0000256" key="2">
    <source>
        <dbReference type="ARBA" id="ARBA00022448"/>
    </source>
</evidence>
<proteinExistence type="inferred from homology"/>
<evidence type="ECO:0000256" key="1">
    <source>
        <dbReference type="ARBA" id="ARBA00005695"/>
    </source>
</evidence>
<accession>A0AAN1XZ33</accession>
<dbReference type="Gene3D" id="3.40.190.10">
    <property type="entry name" value="Periplasmic binding protein-like II"/>
    <property type="match status" value="1"/>
</dbReference>